<organism evidence="4 5">
    <name type="scientific">Proteiniphilum acetatigenes</name>
    <dbReference type="NCBI Taxonomy" id="294710"/>
    <lineage>
        <taxon>Bacteria</taxon>
        <taxon>Pseudomonadati</taxon>
        <taxon>Bacteroidota</taxon>
        <taxon>Bacteroidia</taxon>
        <taxon>Bacteroidales</taxon>
        <taxon>Dysgonomonadaceae</taxon>
        <taxon>Proteiniphilum</taxon>
    </lineage>
</organism>
<evidence type="ECO:0000313" key="5">
    <source>
        <dbReference type="Proteomes" id="UP000053860"/>
    </source>
</evidence>
<dbReference type="Gene3D" id="1.10.8.60">
    <property type="match status" value="1"/>
</dbReference>
<evidence type="ECO:0000256" key="1">
    <source>
        <dbReference type="ARBA" id="ARBA00022741"/>
    </source>
</evidence>
<reference evidence="5" key="1">
    <citation type="journal article" date="2015" name="MBio">
        <title>Genome-Resolved Metagenomic Analysis Reveals Roles for Candidate Phyla and Other Microbial Community Members in Biogeochemical Transformations in Oil Reservoirs.</title>
        <authorList>
            <person name="Hu P."/>
            <person name="Tom L."/>
            <person name="Singh A."/>
            <person name="Thomas B.C."/>
            <person name="Baker B.J."/>
            <person name="Piceno Y.M."/>
            <person name="Andersen G.L."/>
            <person name="Banfield J.F."/>
        </authorList>
    </citation>
    <scope>NUCLEOTIDE SEQUENCE [LARGE SCALE GENOMIC DNA]</scope>
</reference>
<proteinExistence type="predicted"/>
<feature type="non-terminal residue" evidence="4">
    <location>
        <position position="1"/>
    </location>
</feature>
<dbReference type="AlphaFoldDB" id="A0A101HIS0"/>
<name>A0A101HIS0_9BACT</name>
<keyword evidence="1" id="KW-0547">Nucleotide-binding</keyword>
<evidence type="ECO:0000259" key="3">
    <source>
        <dbReference type="Pfam" id="PF10431"/>
    </source>
</evidence>
<evidence type="ECO:0000256" key="2">
    <source>
        <dbReference type="ARBA" id="ARBA00022840"/>
    </source>
</evidence>
<evidence type="ECO:0000313" key="4">
    <source>
        <dbReference type="EMBL" id="KUK77428.1"/>
    </source>
</evidence>
<keyword evidence="2" id="KW-0067">ATP-binding</keyword>
<sequence length="49" mass="5745">KRAIQKYIEDEMAEQILRSGMKEGETILVDFDSEKQQIVMKVEEKVNES</sequence>
<dbReference type="Proteomes" id="UP000053860">
    <property type="component" value="Unassembled WGS sequence"/>
</dbReference>
<dbReference type="GO" id="GO:0005524">
    <property type="term" value="F:ATP binding"/>
    <property type="evidence" value="ECO:0007669"/>
    <property type="project" value="UniProtKB-KW"/>
</dbReference>
<feature type="domain" description="Clp ATPase C-terminal" evidence="3">
    <location>
        <begin position="1"/>
        <end position="29"/>
    </location>
</feature>
<comment type="caution">
    <text evidence="4">The sequence shown here is derived from an EMBL/GenBank/DDBJ whole genome shotgun (WGS) entry which is preliminary data.</text>
</comment>
<dbReference type="EMBL" id="LGGN01000134">
    <property type="protein sequence ID" value="KUK77428.1"/>
    <property type="molecule type" value="Genomic_DNA"/>
</dbReference>
<dbReference type="InterPro" id="IPR019489">
    <property type="entry name" value="Clp_ATPase_C"/>
</dbReference>
<protein>
    <submittedName>
        <fullName evidence="4">Negative regulator of genetic competence</fullName>
    </submittedName>
</protein>
<dbReference type="Pfam" id="PF10431">
    <property type="entry name" value="ClpB_D2-small"/>
    <property type="match status" value="1"/>
</dbReference>
<accession>A0A101HIS0</accession>
<gene>
    <name evidence="4" type="ORF">XD92_0801</name>
</gene>